<dbReference type="KEGG" id="awe:JG540_00985"/>
<gene>
    <name evidence="4" type="ORF">JG540_00985</name>
</gene>
<dbReference type="AlphaFoldDB" id="A0A7T7S2K1"/>
<dbReference type="SMART" id="SM00093">
    <property type="entry name" value="SERPIN"/>
    <property type="match status" value="1"/>
</dbReference>
<dbReference type="InterPro" id="IPR042185">
    <property type="entry name" value="Serpin_sf_2"/>
</dbReference>
<dbReference type="EMBL" id="CP066802">
    <property type="protein sequence ID" value="QQM67514.1"/>
    <property type="molecule type" value="Genomic_DNA"/>
</dbReference>
<dbReference type="RefSeq" id="WP_200276165.1">
    <property type="nucleotide sequence ID" value="NZ_CP066802.1"/>
</dbReference>
<feature type="signal peptide" evidence="2">
    <location>
        <begin position="1"/>
        <end position="24"/>
    </location>
</feature>
<proteinExistence type="inferred from homology"/>
<dbReference type="Gene3D" id="3.30.497.10">
    <property type="entry name" value="Antithrombin, subunit I, domain 2"/>
    <property type="match status" value="1"/>
</dbReference>
<evidence type="ECO:0000313" key="5">
    <source>
        <dbReference type="Proteomes" id="UP000595895"/>
    </source>
</evidence>
<dbReference type="GO" id="GO:0004867">
    <property type="term" value="F:serine-type endopeptidase inhibitor activity"/>
    <property type="evidence" value="ECO:0007669"/>
    <property type="project" value="InterPro"/>
</dbReference>
<dbReference type="InterPro" id="IPR042178">
    <property type="entry name" value="Serpin_sf_1"/>
</dbReference>
<dbReference type="Pfam" id="PF00079">
    <property type="entry name" value="Serpin"/>
    <property type="match status" value="1"/>
</dbReference>
<dbReference type="SUPFAM" id="SSF56574">
    <property type="entry name" value="Serpins"/>
    <property type="match status" value="1"/>
</dbReference>
<dbReference type="Proteomes" id="UP000595895">
    <property type="component" value="Chromosome"/>
</dbReference>
<dbReference type="InterPro" id="IPR036186">
    <property type="entry name" value="Serpin_sf"/>
</dbReference>
<dbReference type="PROSITE" id="PS51257">
    <property type="entry name" value="PROKAR_LIPOPROTEIN"/>
    <property type="match status" value="1"/>
</dbReference>
<dbReference type="InterPro" id="IPR023796">
    <property type="entry name" value="Serpin_dom"/>
</dbReference>
<dbReference type="GO" id="GO:0005615">
    <property type="term" value="C:extracellular space"/>
    <property type="evidence" value="ECO:0007669"/>
    <property type="project" value="InterPro"/>
</dbReference>
<evidence type="ECO:0000256" key="1">
    <source>
        <dbReference type="RuleBase" id="RU000411"/>
    </source>
</evidence>
<keyword evidence="2" id="KW-0732">Signal</keyword>
<dbReference type="PANTHER" id="PTHR11461:SF211">
    <property type="entry name" value="GH10112P-RELATED"/>
    <property type="match status" value="1"/>
</dbReference>
<feature type="domain" description="Serpin" evidence="3">
    <location>
        <begin position="82"/>
        <end position="460"/>
    </location>
</feature>
<comment type="similarity">
    <text evidence="1">Belongs to the serpin family.</text>
</comment>
<evidence type="ECO:0000259" key="3">
    <source>
        <dbReference type="SMART" id="SM00093"/>
    </source>
</evidence>
<feature type="chain" id="PRO_5039378627" description="Serpin domain-containing protein" evidence="2">
    <location>
        <begin position="25"/>
        <end position="466"/>
    </location>
</feature>
<name>A0A7T7S2K1_9ACTO</name>
<reference evidence="4 5" key="1">
    <citation type="submission" date="2020-12" db="EMBL/GenBank/DDBJ databases">
        <authorList>
            <person name="Zhou J."/>
        </authorList>
    </citation>
    <scope>NUCLEOTIDE SEQUENCE [LARGE SCALE GENOMIC DNA]</scope>
    <source>
        <strain evidence="4 5">CCUG 61299</strain>
    </source>
</reference>
<evidence type="ECO:0000256" key="2">
    <source>
        <dbReference type="SAM" id="SignalP"/>
    </source>
</evidence>
<dbReference type="PANTHER" id="PTHR11461">
    <property type="entry name" value="SERINE PROTEASE INHIBITOR, SERPIN"/>
    <property type="match status" value="1"/>
</dbReference>
<protein>
    <recommendedName>
        <fullName evidence="3">Serpin domain-containing protein</fullName>
    </recommendedName>
</protein>
<dbReference type="InterPro" id="IPR000215">
    <property type="entry name" value="Serpin_fam"/>
</dbReference>
<sequence>MRATVPACPSRRSVVLGVPALATAAALSGLGGCAALEGVAPGSPTRALRAIDSLPSQVRPTSPPADVTTSMVAADAASSLGSRLLRQRLEASPGSNALVCPAGLSLSLAMLYAQAPSLGQGVADLLGAGSDDDATARDTMWRRAQLALQRFDTLSVRELQHFDPDRLPEQPLLHLASNLLLVGSAKDTVNQSYVDAVRTWYDAAVSYVALDQATEATNAWARLHTGGLVRRSGLQLDGSTRLVLQSAVLLAARWALPFRPTETLKDQVFHLPGQGRSRADLMVTTAHLPLVEDTQWRALRLPYGPAAKEGRGLVLDVVLPRRTVHPTELGEQAWSEATAALTELERQGRSGPEVRLRLPRLDLTTEATDLLQELSSLDVELGSLDHIGPEMVVNQTVQQARLVVDEEGTVAAALTEVQVGVSAPLPAGDPVEFFVDHPFVARIVDAATGMPVFEAVVMDPASRSAL</sequence>
<dbReference type="Gene3D" id="2.30.39.10">
    <property type="entry name" value="Alpha-1-antitrypsin, domain 1"/>
    <property type="match status" value="1"/>
</dbReference>
<evidence type="ECO:0000313" key="4">
    <source>
        <dbReference type="EMBL" id="QQM67514.1"/>
    </source>
</evidence>
<accession>A0A7T7S2K1</accession>
<organism evidence="4 5">
    <name type="scientific">Actinomyces weissii</name>
    <dbReference type="NCBI Taxonomy" id="675090"/>
    <lineage>
        <taxon>Bacteria</taxon>
        <taxon>Bacillati</taxon>
        <taxon>Actinomycetota</taxon>
        <taxon>Actinomycetes</taxon>
        <taxon>Actinomycetales</taxon>
        <taxon>Actinomycetaceae</taxon>
        <taxon>Actinomyces</taxon>
    </lineage>
</organism>
<keyword evidence="5" id="KW-1185">Reference proteome</keyword>